<evidence type="ECO:0000313" key="6">
    <source>
        <dbReference type="Proteomes" id="UP000008672"/>
    </source>
</evidence>
<dbReference type="SUPFAM" id="SSF47473">
    <property type="entry name" value="EF-hand"/>
    <property type="match status" value="1"/>
</dbReference>
<dbReference type="Ensembl" id="ENSLACT00000009739.1">
    <property type="protein sequence ID" value="ENSLACP00000009665.1"/>
    <property type="gene ID" value="ENSLACG00000008523.1"/>
</dbReference>
<dbReference type="EMBL" id="AFYH01042823">
    <property type="status" value="NOT_ANNOTATED_CDS"/>
    <property type="molecule type" value="Genomic_DNA"/>
</dbReference>
<dbReference type="Proteomes" id="UP000008672">
    <property type="component" value="Unassembled WGS sequence"/>
</dbReference>
<evidence type="ECO:0000256" key="1">
    <source>
        <dbReference type="ARBA" id="ARBA00022723"/>
    </source>
</evidence>
<dbReference type="Bgee" id="ENSLACG00000008523">
    <property type="expression patterns" value="Expressed in pectoral fin and 5 other cell types or tissues"/>
</dbReference>
<dbReference type="EMBL" id="AFYH01042826">
    <property type="status" value="NOT_ANNOTATED_CDS"/>
    <property type="molecule type" value="Genomic_DNA"/>
</dbReference>
<dbReference type="GO" id="GO:0097708">
    <property type="term" value="C:intracellular vesicle"/>
    <property type="evidence" value="ECO:0007669"/>
    <property type="project" value="TreeGrafter"/>
</dbReference>
<dbReference type="SMART" id="SM00027">
    <property type="entry name" value="EH"/>
    <property type="match status" value="1"/>
</dbReference>
<dbReference type="PANTHER" id="PTHR11216:SF170">
    <property type="entry name" value="DYNAMIN ASSOCIATED PROTEIN 160, ISOFORM D"/>
    <property type="match status" value="1"/>
</dbReference>
<dbReference type="EMBL" id="AFYH01042822">
    <property type="status" value="NOT_ANNOTATED_CDS"/>
    <property type="molecule type" value="Genomic_DNA"/>
</dbReference>
<dbReference type="InterPro" id="IPR000261">
    <property type="entry name" value="EH_dom"/>
</dbReference>
<dbReference type="PANTHER" id="PTHR11216">
    <property type="entry name" value="EH DOMAIN"/>
    <property type="match status" value="1"/>
</dbReference>
<reference evidence="5" key="2">
    <citation type="submission" date="2025-08" db="UniProtKB">
        <authorList>
            <consortium name="Ensembl"/>
        </authorList>
    </citation>
    <scope>IDENTIFICATION</scope>
</reference>
<dbReference type="AlphaFoldDB" id="H3AJ44"/>
<feature type="domain" description="EH" evidence="3">
    <location>
        <begin position="21"/>
        <end position="109"/>
    </location>
</feature>
<dbReference type="FunFam" id="1.10.238.10:FF:000055">
    <property type="entry name" value="Intersectin-1 isoform 1"/>
    <property type="match status" value="1"/>
</dbReference>
<dbReference type="EMBL" id="AFYH01042820">
    <property type="status" value="NOT_ANNOTATED_CDS"/>
    <property type="molecule type" value="Genomic_DNA"/>
</dbReference>
<dbReference type="EMBL" id="AFYH01042825">
    <property type="status" value="NOT_ANNOTATED_CDS"/>
    <property type="molecule type" value="Genomic_DNA"/>
</dbReference>
<reference evidence="6" key="1">
    <citation type="submission" date="2011-08" db="EMBL/GenBank/DDBJ databases">
        <title>The draft genome of Latimeria chalumnae.</title>
        <authorList>
            <person name="Di Palma F."/>
            <person name="Alfoldi J."/>
            <person name="Johnson J."/>
            <person name="Berlin A."/>
            <person name="Gnerre S."/>
            <person name="Jaffe D."/>
            <person name="MacCallum I."/>
            <person name="Young S."/>
            <person name="Walker B.J."/>
            <person name="Lander E."/>
            <person name="Lindblad-Toh K."/>
        </authorList>
    </citation>
    <scope>NUCLEOTIDE SEQUENCE [LARGE SCALE GENOMIC DNA]</scope>
    <source>
        <strain evidence="6">Wild caught</strain>
    </source>
</reference>
<dbReference type="InterPro" id="IPR002048">
    <property type="entry name" value="EF_hand_dom"/>
</dbReference>
<dbReference type="Gene3D" id="1.10.238.10">
    <property type="entry name" value="EF-hand"/>
    <property type="match status" value="1"/>
</dbReference>
<dbReference type="PROSITE" id="PS00018">
    <property type="entry name" value="EF_HAND_1"/>
    <property type="match status" value="1"/>
</dbReference>
<dbReference type="Pfam" id="PF12763">
    <property type="entry name" value="EH"/>
    <property type="match status" value="1"/>
</dbReference>
<name>H3AJ44_LATCH</name>
<proteinExistence type="predicted"/>
<dbReference type="CDD" id="cd00052">
    <property type="entry name" value="EH"/>
    <property type="match status" value="1"/>
</dbReference>
<evidence type="ECO:0000313" key="5">
    <source>
        <dbReference type="Ensembl" id="ENSLACP00000009665.1"/>
    </source>
</evidence>
<dbReference type="EMBL" id="AFYH01042828">
    <property type="status" value="NOT_ANNOTATED_CDS"/>
    <property type="molecule type" value="Genomic_DNA"/>
</dbReference>
<dbReference type="GO" id="GO:0005509">
    <property type="term" value="F:calcium ion binding"/>
    <property type="evidence" value="ECO:0007669"/>
    <property type="project" value="InterPro"/>
</dbReference>
<dbReference type="HOGENOM" id="CLU_1921949_0_0_1"/>
<evidence type="ECO:0000259" key="4">
    <source>
        <dbReference type="PROSITE" id="PS50222"/>
    </source>
</evidence>
<accession>H3AJ44</accession>
<evidence type="ECO:0000259" key="3">
    <source>
        <dbReference type="PROSITE" id="PS50031"/>
    </source>
</evidence>
<dbReference type="GO" id="GO:0005737">
    <property type="term" value="C:cytoplasm"/>
    <property type="evidence" value="ECO:0007669"/>
    <property type="project" value="TreeGrafter"/>
</dbReference>
<evidence type="ECO:0000256" key="2">
    <source>
        <dbReference type="ARBA" id="ARBA00022837"/>
    </source>
</evidence>
<dbReference type="InterPro" id="IPR018247">
    <property type="entry name" value="EF_Hand_1_Ca_BS"/>
</dbReference>
<dbReference type="PROSITE" id="PS50031">
    <property type="entry name" value="EH"/>
    <property type="match status" value="1"/>
</dbReference>
<dbReference type="GeneTree" id="ENSGT00940000157065"/>
<dbReference type="SMART" id="SM00054">
    <property type="entry name" value="EFh"/>
    <property type="match status" value="1"/>
</dbReference>
<dbReference type="EMBL" id="AFYH01042819">
    <property type="status" value="NOT_ANNOTATED_CDS"/>
    <property type="molecule type" value="Genomic_DNA"/>
</dbReference>
<reference evidence="5" key="3">
    <citation type="submission" date="2025-09" db="UniProtKB">
        <authorList>
            <consortium name="Ensembl"/>
        </authorList>
    </citation>
    <scope>IDENTIFICATION</scope>
</reference>
<dbReference type="EMBL" id="AFYH01042827">
    <property type="status" value="NOT_ANNOTATED_CDS"/>
    <property type="molecule type" value="Genomic_DNA"/>
</dbReference>
<keyword evidence="1" id="KW-0479">Metal-binding</keyword>
<dbReference type="EMBL" id="AFYH01042824">
    <property type="status" value="NOT_ANNOTATED_CDS"/>
    <property type="molecule type" value="Genomic_DNA"/>
</dbReference>
<dbReference type="PROSITE" id="PS50222">
    <property type="entry name" value="EF_HAND_2"/>
    <property type="match status" value="1"/>
</dbReference>
<keyword evidence="2" id="KW-0106">Calcium</keyword>
<organism evidence="5 6">
    <name type="scientific">Latimeria chalumnae</name>
    <name type="common">Coelacanth</name>
    <dbReference type="NCBI Taxonomy" id="7897"/>
    <lineage>
        <taxon>Eukaryota</taxon>
        <taxon>Metazoa</taxon>
        <taxon>Chordata</taxon>
        <taxon>Craniata</taxon>
        <taxon>Vertebrata</taxon>
        <taxon>Euteleostomi</taxon>
        <taxon>Coelacanthiformes</taxon>
        <taxon>Coelacanthidae</taxon>
        <taxon>Latimeria</taxon>
    </lineage>
</organism>
<dbReference type="EMBL" id="AFYH01042821">
    <property type="status" value="NOT_ANNOTATED_CDS"/>
    <property type="molecule type" value="Genomic_DNA"/>
</dbReference>
<dbReference type="GO" id="GO:0042734">
    <property type="term" value="C:presynaptic membrane"/>
    <property type="evidence" value="ECO:0007669"/>
    <property type="project" value="TreeGrafter"/>
</dbReference>
<dbReference type="GO" id="GO:0060090">
    <property type="term" value="F:molecular adaptor activity"/>
    <property type="evidence" value="ECO:0007669"/>
    <property type="project" value="TreeGrafter"/>
</dbReference>
<dbReference type="InterPro" id="IPR011992">
    <property type="entry name" value="EF-hand-dom_pair"/>
</dbReference>
<feature type="domain" description="EF-hand" evidence="4">
    <location>
        <begin position="53"/>
        <end position="88"/>
    </location>
</feature>
<sequence>MAQFPSPFGGGLDVWSITIEERAKHDQQFHSLKPIAGFITGDQARNFFLQSGLPQPILAQIWALADMNNDGKMDQHEFSIAMKLIKLKLQGHQLPPALPPIMKQSPVAIPAASGFGKQETMIIFSVFKLLTPL</sequence>
<protein>
    <submittedName>
        <fullName evidence="5">Uncharacterized protein</fullName>
    </submittedName>
</protein>
<dbReference type="GO" id="GO:0150007">
    <property type="term" value="P:clathrin-dependent synaptic vesicle endocytosis"/>
    <property type="evidence" value="ECO:0007669"/>
    <property type="project" value="TreeGrafter"/>
</dbReference>
<keyword evidence="6" id="KW-1185">Reference proteome</keyword>